<keyword evidence="3 4" id="KW-0687">Ribonucleoprotein</keyword>
<dbReference type="RefSeq" id="WP_158380373.1">
    <property type="nucleotide sequence ID" value="NZ_CP028359.1"/>
</dbReference>
<keyword evidence="2 4" id="KW-0689">Ribosomal protein</keyword>
<evidence type="ECO:0000313" key="6">
    <source>
        <dbReference type="EMBL" id="AXN02667.1"/>
    </source>
</evidence>
<dbReference type="PANTHER" id="PTHR11700">
    <property type="entry name" value="30S RIBOSOMAL PROTEIN S10 FAMILY MEMBER"/>
    <property type="match status" value="1"/>
</dbReference>
<evidence type="ECO:0000256" key="3">
    <source>
        <dbReference type="ARBA" id="ARBA00023274"/>
    </source>
</evidence>
<organism evidence="6 7">
    <name type="scientific">Candidatus Karelsulcia muelleri</name>
    <dbReference type="NCBI Taxonomy" id="336810"/>
    <lineage>
        <taxon>Bacteria</taxon>
        <taxon>Pseudomonadati</taxon>
        <taxon>Bacteroidota</taxon>
        <taxon>Flavobacteriia</taxon>
        <taxon>Flavobacteriales</taxon>
        <taxon>Candidatus Karelsulcia</taxon>
    </lineage>
</organism>
<sequence>MLNYKIKIKAFDGFVLNISVIQIMNYISKNNIKGNGPIHLPTKKKIYTILRSPHVHKKSREQFKLYIHQRFFFVYNVKYNVLKKIYIPSCVKLEITKIC</sequence>
<feature type="domain" description="Small ribosomal subunit protein uS10" evidence="5">
    <location>
        <begin position="5"/>
        <end position="96"/>
    </location>
</feature>
<name>A0A346E112_9FLAO</name>
<dbReference type="Proteomes" id="UP000257017">
    <property type="component" value="Chromosome"/>
</dbReference>
<comment type="similarity">
    <text evidence="1 4">Belongs to the universal ribosomal protein uS10 family.</text>
</comment>
<dbReference type="AlphaFoldDB" id="A0A346E112"/>
<dbReference type="SMART" id="SM01403">
    <property type="entry name" value="Ribosomal_S10"/>
    <property type="match status" value="1"/>
</dbReference>
<dbReference type="GO" id="GO:0005840">
    <property type="term" value="C:ribosome"/>
    <property type="evidence" value="ECO:0007669"/>
    <property type="project" value="UniProtKB-KW"/>
</dbReference>
<dbReference type="OrthoDB" id="9804464at2"/>
<evidence type="ECO:0000313" key="7">
    <source>
        <dbReference type="Proteomes" id="UP000257017"/>
    </source>
</evidence>
<dbReference type="Gene3D" id="3.30.70.600">
    <property type="entry name" value="Ribosomal protein S10 domain"/>
    <property type="match status" value="1"/>
</dbReference>
<dbReference type="InterPro" id="IPR001848">
    <property type="entry name" value="Ribosomal_uS10"/>
</dbReference>
<comment type="function">
    <text evidence="4">Involved in the binding of tRNA to the ribosomes.</text>
</comment>
<dbReference type="EMBL" id="CP028359">
    <property type="protein sequence ID" value="AXN02667.1"/>
    <property type="molecule type" value="Genomic_DNA"/>
</dbReference>
<dbReference type="GO" id="GO:0000049">
    <property type="term" value="F:tRNA binding"/>
    <property type="evidence" value="ECO:0007669"/>
    <property type="project" value="UniProtKB-UniRule"/>
</dbReference>
<proteinExistence type="inferred from homology"/>
<dbReference type="GO" id="GO:0003735">
    <property type="term" value="F:structural constituent of ribosome"/>
    <property type="evidence" value="ECO:0007669"/>
    <property type="project" value="InterPro"/>
</dbReference>
<dbReference type="GO" id="GO:1990904">
    <property type="term" value="C:ribonucleoprotein complex"/>
    <property type="evidence" value="ECO:0007669"/>
    <property type="project" value="UniProtKB-KW"/>
</dbReference>
<evidence type="ECO:0000256" key="1">
    <source>
        <dbReference type="ARBA" id="ARBA00007102"/>
    </source>
</evidence>
<accession>A0A346E112</accession>
<dbReference type="Pfam" id="PF00338">
    <property type="entry name" value="Ribosomal_S10"/>
    <property type="match status" value="1"/>
</dbReference>
<dbReference type="NCBIfam" id="TIGR01049">
    <property type="entry name" value="rpsJ_bact"/>
    <property type="match status" value="1"/>
</dbReference>
<evidence type="ECO:0000256" key="4">
    <source>
        <dbReference type="HAMAP-Rule" id="MF_00508"/>
    </source>
</evidence>
<dbReference type="InterPro" id="IPR036838">
    <property type="entry name" value="Ribosomal_uS10_dom_sf"/>
</dbReference>
<dbReference type="InterPro" id="IPR027486">
    <property type="entry name" value="Ribosomal_uS10_dom"/>
</dbReference>
<dbReference type="GO" id="GO:0006412">
    <property type="term" value="P:translation"/>
    <property type="evidence" value="ECO:0007669"/>
    <property type="project" value="UniProtKB-UniRule"/>
</dbReference>
<evidence type="ECO:0000259" key="5">
    <source>
        <dbReference type="SMART" id="SM01403"/>
    </source>
</evidence>
<reference evidence="6 7" key="1">
    <citation type="submission" date="2018-03" db="EMBL/GenBank/DDBJ databases">
        <title>A parallel universe: an anciently diverged bacterial symbiosis in a Hawaiian planthopper (Hemiptera: Cixiidae) reveals rearranged nutritional responsibilities.</title>
        <authorList>
            <person name="Bennett G."/>
            <person name="Mao M."/>
        </authorList>
    </citation>
    <scope>NUCLEOTIDE SEQUENCE [LARGE SCALE GENOMIC DNA]</scope>
    <source>
        <strain evidence="6 7">OLIH</strain>
    </source>
</reference>
<dbReference type="SUPFAM" id="SSF54999">
    <property type="entry name" value="Ribosomal protein S10"/>
    <property type="match status" value="1"/>
</dbReference>
<dbReference type="PRINTS" id="PR00971">
    <property type="entry name" value="RIBOSOMALS10"/>
</dbReference>
<evidence type="ECO:0000256" key="2">
    <source>
        <dbReference type="ARBA" id="ARBA00022980"/>
    </source>
</evidence>
<dbReference type="HAMAP" id="MF_00508">
    <property type="entry name" value="Ribosomal_uS10"/>
    <property type="match status" value="1"/>
</dbReference>
<gene>
    <name evidence="4" type="primary">rpsJ</name>
    <name evidence="6" type="ORF">C9I73_130</name>
</gene>
<comment type="subunit">
    <text evidence="4">Part of the 30S ribosomal subunit.</text>
</comment>
<protein>
    <recommendedName>
        <fullName evidence="4">Small ribosomal subunit protein uS10</fullName>
    </recommendedName>
</protein>